<evidence type="ECO:0000313" key="1">
    <source>
        <dbReference type="EMBL" id="KAF2477362.1"/>
    </source>
</evidence>
<accession>A0ACB6RE23</accession>
<name>A0ACB6RE23_9PLEO</name>
<protein>
    <submittedName>
        <fullName evidence="1">Uncharacterized protein</fullName>
    </submittedName>
</protein>
<organism evidence="1 2">
    <name type="scientific">Lindgomyces ingoldianus</name>
    <dbReference type="NCBI Taxonomy" id="673940"/>
    <lineage>
        <taxon>Eukaryota</taxon>
        <taxon>Fungi</taxon>
        <taxon>Dikarya</taxon>
        <taxon>Ascomycota</taxon>
        <taxon>Pezizomycotina</taxon>
        <taxon>Dothideomycetes</taxon>
        <taxon>Pleosporomycetidae</taxon>
        <taxon>Pleosporales</taxon>
        <taxon>Lindgomycetaceae</taxon>
        <taxon>Lindgomyces</taxon>
    </lineage>
</organism>
<proteinExistence type="predicted"/>
<sequence length="230" mass="24832">MDAAKRWRLHSLLRMQRPCHLQDVFFIFISICCCAPTFNFHCRSLSLQERPALAFPFPSTSAKPSNKSVLVWGSSSSVGASAIQLAAGASGTFISIASIHNIDKVKELGAKHVFEYKSSAVADDIISALRGTEFLGVCDCVGTPDAVRYWALVYQKLGGRYAFVMPEVTGLPDGVQGTSVFAPNMALADKATLIVLLLAYISEAVWATYIPEALANGTFKAKPDPILTIV</sequence>
<comment type="caution">
    <text evidence="1">The sequence shown here is derived from an EMBL/GenBank/DDBJ whole genome shotgun (WGS) entry which is preliminary data.</text>
</comment>
<gene>
    <name evidence="1" type="ORF">BDR25DRAFT_347737</name>
</gene>
<dbReference type="Proteomes" id="UP000799755">
    <property type="component" value="Unassembled WGS sequence"/>
</dbReference>
<dbReference type="EMBL" id="MU003492">
    <property type="protein sequence ID" value="KAF2477362.1"/>
    <property type="molecule type" value="Genomic_DNA"/>
</dbReference>
<keyword evidence="2" id="KW-1185">Reference proteome</keyword>
<reference evidence="1" key="1">
    <citation type="journal article" date="2020" name="Stud. Mycol.">
        <title>101 Dothideomycetes genomes: a test case for predicting lifestyles and emergence of pathogens.</title>
        <authorList>
            <person name="Haridas S."/>
            <person name="Albert R."/>
            <person name="Binder M."/>
            <person name="Bloem J."/>
            <person name="Labutti K."/>
            <person name="Salamov A."/>
            <person name="Andreopoulos B."/>
            <person name="Baker S."/>
            <person name="Barry K."/>
            <person name="Bills G."/>
            <person name="Bluhm B."/>
            <person name="Cannon C."/>
            <person name="Castanera R."/>
            <person name="Culley D."/>
            <person name="Daum C."/>
            <person name="Ezra D."/>
            <person name="Gonzalez J."/>
            <person name="Henrissat B."/>
            <person name="Kuo A."/>
            <person name="Liang C."/>
            <person name="Lipzen A."/>
            <person name="Lutzoni F."/>
            <person name="Magnuson J."/>
            <person name="Mondo S."/>
            <person name="Nolan M."/>
            <person name="Ohm R."/>
            <person name="Pangilinan J."/>
            <person name="Park H.-J."/>
            <person name="Ramirez L."/>
            <person name="Alfaro M."/>
            <person name="Sun H."/>
            <person name="Tritt A."/>
            <person name="Yoshinaga Y."/>
            <person name="Zwiers L.-H."/>
            <person name="Turgeon B."/>
            <person name="Goodwin S."/>
            <person name="Spatafora J."/>
            <person name="Crous P."/>
            <person name="Grigoriev I."/>
        </authorList>
    </citation>
    <scope>NUCLEOTIDE SEQUENCE</scope>
    <source>
        <strain evidence="1">ATCC 200398</strain>
    </source>
</reference>
<evidence type="ECO:0000313" key="2">
    <source>
        <dbReference type="Proteomes" id="UP000799755"/>
    </source>
</evidence>